<evidence type="ECO:0000313" key="2">
    <source>
        <dbReference type="EMBL" id="KAJ5109529.1"/>
    </source>
</evidence>
<feature type="compositionally biased region" description="Low complexity" evidence="1">
    <location>
        <begin position="42"/>
        <end position="51"/>
    </location>
</feature>
<reference evidence="2" key="1">
    <citation type="submission" date="2022-11" db="EMBL/GenBank/DDBJ databases">
        <authorList>
            <person name="Petersen C."/>
        </authorList>
    </citation>
    <scope>NUCLEOTIDE SEQUENCE</scope>
    <source>
        <strain evidence="2">IBT 30069</strain>
    </source>
</reference>
<name>A0A9W9KK16_9EURO</name>
<sequence length="607" mass="66380">MASATLRPDWPSDKFAIKRKPLSNPNLRQTANVQSSGALGHAATSPALVAPSPAPSSPYSEIYRSRSQLEVAETPITRPRTAGEISTTKLPTEPPPPTPVQRAYGEARHFLGGLINHPTESNRHVTILRHSHGLVFYRGNTTSVAVSIFSDAPLPLDRTLWLQSKGWSGKTGMRTKALLRLRDSWINVTPTMPIHANQTNPDDERAWQRDIEKFWKKASARPRDYHHLRETAVVRIPSEAGDGYFQLVLCQGLKKKVLGNSPVFRVLSTSASPSSLRGASLSTLPLELGAMVASLYAQTAAKAVIAPASSAVKSKVNPYRPQWLTQTAAQTAYSASGAQSKVAGITSGLAKPLAKSPIGEEPNQIAFENGFSSIELGPQPPFPMSFQARADISCSKSYAASGDNPILLLSKVPDWATQQLRGYFFGWARFDIGSSKESTPGLWSAAILSIRPVDPIQAARVDMTKIANLVTQLRLLDDIPLETTKVEIRIMGFLRVDVPPPIGQTSQELAEAQATAAEAAVLAESYDEFVVQNTLSHIVWAPDSQCHGNIQRQDSGWIERTKEGYADIRNRGQKWVEQVPLHRLGVRSATDQVRERQVAVNGFYIVR</sequence>
<dbReference type="EMBL" id="JAPQKH010000003">
    <property type="protein sequence ID" value="KAJ5109529.1"/>
    <property type="molecule type" value="Genomic_DNA"/>
</dbReference>
<reference evidence="2" key="2">
    <citation type="journal article" date="2023" name="IMA Fungus">
        <title>Comparative genomic study of the Penicillium genus elucidates a diverse pangenome and 15 lateral gene transfer events.</title>
        <authorList>
            <person name="Petersen C."/>
            <person name="Sorensen T."/>
            <person name="Nielsen M.R."/>
            <person name="Sondergaard T.E."/>
            <person name="Sorensen J.L."/>
            <person name="Fitzpatrick D.A."/>
            <person name="Frisvad J.C."/>
            <person name="Nielsen K.L."/>
        </authorList>
    </citation>
    <scope>NUCLEOTIDE SEQUENCE</scope>
    <source>
        <strain evidence="2">IBT 30069</strain>
    </source>
</reference>
<comment type="caution">
    <text evidence="2">The sequence shown here is derived from an EMBL/GenBank/DDBJ whole genome shotgun (WGS) entry which is preliminary data.</text>
</comment>
<evidence type="ECO:0008006" key="4">
    <source>
        <dbReference type="Google" id="ProtNLM"/>
    </source>
</evidence>
<dbReference type="AlphaFoldDB" id="A0A9W9KK16"/>
<protein>
    <recommendedName>
        <fullName evidence="4">LipA and NB-ARC domain protein</fullName>
    </recommendedName>
</protein>
<dbReference type="OrthoDB" id="276388at2759"/>
<proteinExistence type="predicted"/>
<feature type="compositionally biased region" description="Polar residues" evidence="1">
    <location>
        <begin position="23"/>
        <end position="37"/>
    </location>
</feature>
<evidence type="ECO:0000256" key="1">
    <source>
        <dbReference type="SAM" id="MobiDB-lite"/>
    </source>
</evidence>
<dbReference type="Proteomes" id="UP001149165">
    <property type="component" value="Unassembled WGS sequence"/>
</dbReference>
<accession>A0A9W9KK16</accession>
<keyword evidence="3" id="KW-1185">Reference proteome</keyword>
<gene>
    <name evidence="2" type="ORF">N7456_006204</name>
</gene>
<evidence type="ECO:0000313" key="3">
    <source>
        <dbReference type="Proteomes" id="UP001149165"/>
    </source>
</evidence>
<organism evidence="2 3">
    <name type="scientific">Penicillium angulare</name>
    <dbReference type="NCBI Taxonomy" id="116970"/>
    <lineage>
        <taxon>Eukaryota</taxon>
        <taxon>Fungi</taxon>
        <taxon>Dikarya</taxon>
        <taxon>Ascomycota</taxon>
        <taxon>Pezizomycotina</taxon>
        <taxon>Eurotiomycetes</taxon>
        <taxon>Eurotiomycetidae</taxon>
        <taxon>Eurotiales</taxon>
        <taxon>Aspergillaceae</taxon>
        <taxon>Penicillium</taxon>
    </lineage>
</organism>
<feature type="region of interest" description="Disordered" evidence="1">
    <location>
        <begin position="1"/>
        <end position="59"/>
    </location>
</feature>